<dbReference type="OMA" id="FNGPADR"/>
<dbReference type="EMBL" id="CP000581">
    <property type="protein sequence ID" value="ABO94201.1"/>
    <property type="molecule type" value="Genomic_DNA"/>
</dbReference>
<dbReference type="SMART" id="SM00228">
    <property type="entry name" value="PDZ"/>
    <property type="match status" value="1"/>
</dbReference>
<comment type="catalytic activity">
    <reaction evidence="1">
        <text>[protein]-peptidylproline (omega=180) = [protein]-peptidylproline (omega=0)</text>
        <dbReference type="Rhea" id="RHEA:16237"/>
        <dbReference type="Rhea" id="RHEA-COMP:10747"/>
        <dbReference type="Rhea" id="RHEA-COMP:10748"/>
        <dbReference type="ChEBI" id="CHEBI:83833"/>
        <dbReference type="ChEBI" id="CHEBI:83834"/>
        <dbReference type="EC" id="5.2.1.8"/>
    </reaction>
</comment>
<dbReference type="PANTHER" id="PTHR47862:SF1">
    <property type="entry name" value="PEPTIDYL-PROLYL CIS-TRANS ISOMERASE FKBP18, CHLOROPLASTIC"/>
    <property type="match status" value="1"/>
</dbReference>
<reference evidence="5 6" key="1">
    <citation type="journal article" date="2007" name="Proc. Natl. Acad. Sci. U.S.A.">
        <title>The tiny eukaryote Ostreococcus provides genomic insights into the paradox of plankton speciation.</title>
        <authorList>
            <person name="Palenik B."/>
            <person name="Grimwood J."/>
            <person name="Aerts A."/>
            <person name="Rouze P."/>
            <person name="Salamov A."/>
            <person name="Putnam N."/>
            <person name="Dupont C."/>
            <person name="Jorgensen R."/>
            <person name="Derelle E."/>
            <person name="Rombauts S."/>
            <person name="Zhou K."/>
            <person name="Otillar R."/>
            <person name="Merchant S.S."/>
            <person name="Podell S."/>
            <person name="Gaasterland T."/>
            <person name="Napoli C."/>
            <person name="Gendler K."/>
            <person name="Manuell A."/>
            <person name="Tai V."/>
            <person name="Vallon O."/>
            <person name="Piganeau G."/>
            <person name="Jancek S."/>
            <person name="Heijde M."/>
            <person name="Jabbari K."/>
            <person name="Bowler C."/>
            <person name="Lohr M."/>
            <person name="Robbens S."/>
            <person name="Werner G."/>
            <person name="Dubchak I."/>
            <person name="Pazour G.J."/>
            <person name="Ren Q."/>
            <person name="Paulsen I."/>
            <person name="Delwiche C."/>
            <person name="Schmutz J."/>
            <person name="Rokhsar D."/>
            <person name="Van de Peer Y."/>
            <person name="Moreau H."/>
            <person name="Grigoriev I.V."/>
        </authorList>
    </citation>
    <scope>NUCLEOTIDE SEQUENCE [LARGE SCALE GENOMIC DNA]</scope>
    <source>
        <strain evidence="5 6">CCE9901</strain>
    </source>
</reference>
<evidence type="ECO:0000256" key="1">
    <source>
        <dbReference type="PROSITE-ProRule" id="PRU00277"/>
    </source>
</evidence>
<organism evidence="5 6">
    <name type="scientific">Ostreococcus lucimarinus (strain CCE9901)</name>
    <dbReference type="NCBI Taxonomy" id="436017"/>
    <lineage>
        <taxon>Eukaryota</taxon>
        <taxon>Viridiplantae</taxon>
        <taxon>Chlorophyta</taxon>
        <taxon>Mamiellophyceae</taxon>
        <taxon>Mamiellales</taxon>
        <taxon>Bathycoccaceae</taxon>
        <taxon>Ostreococcus</taxon>
    </lineage>
</organism>
<dbReference type="InterPro" id="IPR044180">
    <property type="entry name" value="FKBP18-like"/>
</dbReference>
<dbReference type="InterPro" id="IPR046357">
    <property type="entry name" value="PPIase_dom_sf"/>
</dbReference>
<dbReference type="KEGG" id="olu:OSTLU_29031"/>
<dbReference type="GO" id="GO:0003755">
    <property type="term" value="F:peptidyl-prolyl cis-trans isomerase activity"/>
    <property type="evidence" value="ECO:0007669"/>
    <property type="project" value="UniProtKB-KW"/>
</dbReference>
<dbReference type="PANTHER" id="PTHR47862">
    <property type="entry name" value="PEPTIDYL-PROLYL CIS-TRANS ISOMERASE FKBP18, CHLOROPLASTIC"/>
    <property type="match status" value="1"/>
</dbReference>
<dbReference type="SUPFAM" id="SSF54534">
    <property type="entry name" value="FKBP-like"/>
    <property type="match status" value="1"/>
</dbReference>
<feature type="domain" description="PDZ" evidence="4">
    <location>
        <begin position="161"/>
        <end position="248"/>
    </location>
</feature>
<evidence type="ECO:0000313" key="6">
    <source>
        <dbReference type="Proteomes" id="UP000001568"/>
    </source>
</evidence>
<dbReference type="Gene3D" id="3.30.750.44">
    <property type="match status" value="1"/>
</dbReference>
<name>A4RRI7_OSTLU</name>
<dbReference type="InterPro" id="IPR041489">
    <property type="entry name" value="PDZ_6"/>
</dbReference>
<dbReference type="SUPFAM" id="SSF50156">
    <property type="entry name" value="PDZ domain-like"/>
    <property type="match status" value="1"/>
</dbReference>
<dbReference type="InterPro" id="IPR036034">
    <property type="entry name" value="PDZ_sf"/>
</dbReference>
<dbReference type="GO" id="GO:0009543">
    <property type="term" value="C:chloroplast thylakoid lumen"/>
    <property type="evidence" value="ECO:0007669"/>
    <property type="project" value="TreeGrafter"/>
</dbReference>
<keyword evidence="1" id="KW-0697">Rotamase</keyword>
<dbReference type="OrthoDB" id="1902587at2759"/>
<dbReference type="Proteomes" id="UP000001568">
    <property type="component" value="Chromosome 1"/>
</dbReference>
<dbReference type="AlphaFoldDB" id="A4RRI7"/>
<dbReference type="Pfam" id="PF17820">
    <property type="entry name" value="PDZ_6"/>
    <property type="match status" value="1"/>
</dbReference>
<accession>A4RRI7</accession>
<dbReference type="CDD" id="cd06782">
    <property type="entry name" value="cpPDZ_CPP-like"/>
    <property type="match status" value="1"/>
</dbReference>
<feature type="domain" description="PPIase FKBP-type" evidence="3">
    <location>
        <begin position="285"/>
        <end position="346"/>
    </location>
</feature>
<evidence type="ECO:0000313" key="5">
    <source>
        <dbReference type="EMBL" id="ABO94201.1"/>
    </source>
</evidence>
<dbReference type="InterPro" id="IPR001478">
    <property type="entry name" value="PDZ"/>
</dbReference>
<dbReference type="STRING" id="436017.A4RRI7"/>
<dbReference type="RefSeq" id="XP_001415909.1">
    <property type="nucleotide sequence ID" value="XM_001415872.1"/>
</dbReference>
<keyword evidence="6" id="KW-1185">Reference proteome</keyword>
<evidence type="ECO:0000259" key="4">
    <source>
        <dbReference type="PROSITE" id="PS50106"/>
    </source>
</evidence>
<dbReference type="PROSITE" id="PS50106">
    <property type="entry name" value="PDZ"/>
    <property type="match status" value="1"/>
</dbReference>
<dbReference type="Gene3D" id="2.30.42.10">
    <property type="match status" value="1"/>
</dbReference>
<feature type="region of interest" description="Disordered" evidence="2">
    <location>
        <begin position="1"/>
        <end position="30"/>
    </location>
</feature>
<feature type="compositionally biased region" description="Low complexity" evidence="2">
    <location>
        <begin position="15"/>
        <end position="24"/>
    </location>
</feature>
<dbReference type="Gene3D" id="3.10.50.40">
    <property type="match status" value="1"/>
</dbReference>
<keyword evidence="1 5" id="KW-0413">Isomerase</keyword>
<evidence type="ECO:0000256" key="2">
    <source>
        <dbReference type="SAM" id="MobiDB-lite"/>
    </source>
</evidence>
<sequence length="350" mass="37156">MSHAVTHANAARATRVVTSRPASRASRRARVGVKSCATSSDDVALGRRDAVLAAIALGALTRADDARAIGFQKELKKRGPVSEDAYSKTAGFEFRGEARDGVKYVDVVEGKGKPVEAGALTTLHFECKYRGLTVSSTREARTLGGNRTISEPFQFKYGTLPNEFTKAAKRKNIIGVGIEVRIDPDLRELYVVKCVFNGPADRAGIKPNDVIISIDGVGDLVDKPIQDIGALLVGDVGTELELKVKKGGSRNGPDAPIETFKLTREVTAVATPKREIQVDGGGGLFTGGSGPKPPPIIYVPEALAGMQVGGRRKIIVPPDVGFEDVGEGEIPPGATFELLIDLLDVQEKSS</sequence>
<dbReference type="InterPro" id="IPR001179">
    <property type="entry name" value="PPIase_FKBP_dom"/>
</dbReference>
<gene>
    <name evidence="5" type="primary">FBP18</name>
    <name evidence="5" type="ORF">OSTLU_29031</name>
</gene>
<dbReference type="Pfam" id="PF00254">
    <property type="entry name" value="FKBP_C"/>
    <property type="match status" value="1"/>
</dbReference>
<dbReference type="Gramene" id="ABO94201">
    <property type="protein sequence ID" value="ABO94201"/>
    <property type="gene ID" value="OSTLU_29031"/>
</dbReference>
<dbReference type="EC" id="5.2.1.8" evidence="1"/>
<protein>
    <recommendedName>
        <fullName evidence="1">peptidylprolyl isomerase</fullName>
        <ecNumber evidence="1">5.2.1.8</ecNumber>
    </recommendedName>
</protein>
<evidence type="ECO:0000259" key="3">
    <source>
        <dbReference type="PROSITE" id="PS50059"/>
    </source>
</evidence>
<proteinExistence type="predicted"/>
<dbReference type="GeneID" id="4999533"/>
<dbReference type="eggNOG" id="KOG0552">
    <property type="taxonomic scope" value="Eukaryota"/>
</dbReference>
<dbReference type="HOGENOM" id="CLU_065457_0_0_1"/>
<dbReference type="PROSITE" id="PS50059">
    <property type="entry name" value="FKBP_PPIASE"/>
    <property type="match status" value="1"/>
</dbReference>